<protein>
    <recommendedName>
        <fullName evidence="2">PDZ domain-containing protein</fullName>
    </recommendedName>
</protein>
<feature type="signal peptide" evidence="1">
    <location>
        <begin position="1"/>
        <end position="28"/>
    </location>
</feature>
<gene>
    <name evidence="3" type="ORF">GRI40_09065</name>
</gene>
<comment type="caution">
    <text evidence="3">The sequence shown here is derived from an EMBL/GenBank/DDBJ whole genome shotgun (WGS) entry which is preliminary data.</text>
</comment>
<organism evidence="3 4">
    <name type="scientific">Tsuneonella aeria</name>
    <dbReference type="NCBI Taxonomy" id="1837929"/>
    <lineage>
        <taxon>Bacteria</taxon>
        <taxon>Pseudomonadati</taxon>
        <taxon>Pseudomonadota</taxon>
        <taxon>Alphaproteobacteria</taxon>
        <taxon>Sphingomonadales</taxon>
        <taxon>Erythrobacteraceae</taxon>
        <taxon>Tsuneonella</taxon>
    </lineage>
</organism>
<feature type="chain" id="PRO_5026350592" description="PDZ domain-containing protein" evidence="1">
    <location>
        <begin position="29"/>
        <end position="329"/>
    </location>
</feature>
<evidence type="ECO:0000313" key="3">
    <source>
        <dbReference type="EMBL" id="MXO75361.1"/>
    </source>
</evidence>
<proteinExistence type="predicted"/>
<dbReference type="Proteomes" id="UP000439522">
    <property type="component" value="Unassembled WGS sequence"/>
</dbReference>
<reference evidence="3 4" key="1">
    <citation type="submission" date="2019-12" db="EMBL/GenBank/DDBJ databases">
        <title>Genomic-based taxomic classification of the family Erythrobacteraceae.</title>
        <authorList>
            <person name="Xu L."/>
        </authorList>
    </citation>
    <scope>NUCLEOTIDE SEQUENCE [LARGE SCALE GENOMIC DNA]</scope>
    <source>
        <strain evidence="3 4">100921-2</strain>
    </source>
</reference>
<dbReference type="RefSeq" id="WP_160611011.1">
    <property type="nucleotide sequence ID" value="NZ_WTZA01000001.1"/>
</dbReference>
<dbReference type="Gene3D" id="2.30.42.10">
    <property type="match status" value="1"/>
</dbReference>
<keyword evidence="4" id="KW-1185">Reference proteome</keyword>
<evidence type="ECO:0000256" key="1">
    <source>
        <dbReference type="SAM" id="SignalP"/>
    </source>
</evidence>
<feature type="domain" description="PDZ" evidence="2">
    <location>
        <begin position="97"/>
        <end position="126"/>
    </location>
</feature>
<dbReference type="Pfam" id="PF17820">
    <property type="entry name" value="PDZ_6"/>
    <property type="match status" value="1"/>
</dbReference>
<dbReference type="SUPFAM" id="SSF50156">
    <property type="entry name" value="PDZ domain-like"/>
    <property type="match status" value="1"/>
</dbReference>
<sequence>MRQCRGLRLIAARVLAGALFLCAVPARAGVAEDRAALHALQAEDLRLQSIGWRLATGNAPFCNPAPPAIGLLLQDMANYSQPAAMRAAAGIAGDMAVGAVVPGSPAAAAGMAANDEILSIADRPISALPAARPGDWRRLANLHDAVDAALARDGAVTVAWRDAGGTVHDARVTGVPACYTRFELLSSGGRASADGKRVVIGRDFSGLGMEEPEMAAALAHELAHNLLAHRAWLRKEGRTVGNIRQTEREADRLMPWLLANAGYDPAAAARFFRQWGPRHGGWIFRARTHDGWDERAEFVTAELPKIAAMRAAGGMADWRTGFARTATKR</sequence>
<dbReference type="InterPro" id="IPR041489">
    <property type="entry name" value="PDZ_6"/>
</dbReference>
<name>A0A6I4TDI4_9SPHN</name>
<dbReference type="EMBL" id="WTZA01000001">
    <property type="protein sequence ID" value="MXO75361.1"/>
    <property type="molecule type" value="Genomic_DNA"/>
</dbReference>
<keyword evidence="1" id="KW-0732">Signal</keyword>
<evidence type="ECO:0000259" key="2">
    <source>
        <dbReference type="Pfam" id="PF17820"/>
    </source>
</evidence>
<dbReference type="AlphaFoldDB" id="A0A6I4TDI4"/>
<dbReference type="InterPro" id="IPR036034">
    <property type="entry name" value="PDZ_sf"/>
</dbReference>
<accession>A0A6I4TDI4</accession>
<evidence type="ECO:0000313" key="4">
    <source>
        <dbReference type="Proteomes" id="UP000439522"/>
    </source>
</evidence>
<dbReference type="OrthoDB" id="7338723at2"/>